<evidence type="ECO:0000313" key="4">
    <source>
        <dbReference type="Proteomes" id="UP001146351"/>
    </source>
</evidence>
<dbReference type="InterPro" id="IPR003819">
    <property type="entry name" value="TauD/TfdA-like"/>
</dbReference>
<dbReference type="OrthoDB" id="2960375at2759"/>
<reference evidence="3" key="2">
    <citation type="journal article" date="2023" name="IMA Fungus">
        <title>Comparative genomic study of the Penicillium genus elucidates a diverse pangenome and 15 lateral gene transfer events.</title>
        <authorList>
            <person name="Petersen C."/>
            <person name="Sorensen T."/>
            <person name="Nielsen M.R."/>
            <person name="Sondergaard T.E."/>
            <person name="Sorensen J.L."/>
            <person name="Fitzpatrick D.A."/>
            <person name="Frisvad J.C."/>
            <person name="Nielsen K.L."/>
        </authorList>
    </citation>
    <scope>NUCLEOTIDE SEQUENCE</scope>
    <source>
        <strain evidence="3">IBT 21917</strain>
    </source>
</reference>
<reference evidence="3" key="1">
    <citation type="submission" date="2022-11" db="EMBL/GenBank/DDBJ databases">
        <authorList>
            <person name="Petersen C."/>
        </authorList>
    </citation>
    <scope>NUCLEOTIDE SEQUENCE</scope>
    <source>
        <strain evidence="3">IBT 21917</strain>
    </source>
</reference>
<protein>
    <submittedName>
        <fullName evidence="3">Clavaminate synthase-like protein</fullName>
    </submittedName>
</protein>
<proteinExistence type="predicted"/>
<dbReference type="Gene3D" id="3.60.130.10">
    <property type="entry name" value="Clavaminate synthase-like"/>
    <property type="match status" value="1"/>
</dbReference>
<dbReference type="EMBL" id="JAPQKO010000005">
    <property type="protein sequence ID" value="KAJ5162499.1"/>
    <property type="molecule type" value="Genomic_DNA"/>
</dbReference>
<feature type="domain" description="TauD/TfdA-like" evidence="2">
    <location>
        <begin position="60"/>
        <end position="246"/>
    </location>
</feature>
<evidence type="ECO:0000313" key="3">
    <source>
        <dbReference type="EMBL" id="KAJ5162499.1"/>
    </source>
</evidence>
<evidence type="ECO:0000256" key="1">
    <source>
        <dbReference type="ARBA" id="ARBA00023002"/>
    </source>
</evidence>
<keyword evidence="4" id="KW-1185">Reference proteome</keyword>
<gene>
    <name evidence="3" type="ORF">N7492_007891</name>
</gene>
<name>A0A9W9LM39_9EURO</name>
<dbReference type="GO" id="GO:0016491">
    <property type="term" value="F:oxidoreductase activity"/>
    <property type="evidence" value="ECO:0007669"/>
    <property type="project" value="UniProtKB-KW"/>
</dbReference>
<evidence type="ECO:0000259" key="2">
    <source>
        <dbReference type="Pfam" id="PF02668"/>
    </source>
</evidence>
<dbReference type="Pfam" id="PF02668">
    <property type="entry name" value="TauD"/>
    <property type="match status" value="1"/>
</dbReference>
<comment type="caution">
    <text evidence="3">The sequence shown here is derived from an EMBL/GenBank/DDBJ whole genome shotgun (WGS) entry which is preliminary data.</text>
</comment>
<dbReference type="InterPro" id="IPR042098">
    <property type="entry name" value="TauD-like_sf"/>
</dbReference>
<dbReference type="Proteomes" id="UP001146351">
    <property type="component" value="Unassembled WGS sequence"/>
</dbReference>
<keyword evidence="1" id="KW-0560">Oxidoreductase</keyword>
<dbReference type="SUPFAM" id="SSF51197">
    <property type="entry name" value="Clavaminate synthase-like"/>
    <property type="match status" value="1"/>
</dbReference>
<dbReference type="AlphaFoldDB" id="A0A9W9LM39"/>
<sequence>MTVDAPSYSQNPQHTQHIDYHLKKRGILKISLKFDDDDSIYLERLIRQLHTSHGHGLPITHSASRGWFWDVRPSPESSNQATARSETMSLFPWHTDCSYEANPPRFFALQVLQPDRCGGGTLSVLDTARLLSLLTPTARLGLAQPEFRITVPPEFIKDETQTHIVGPVLFEAQLRFRADIIVPLTPRAHAAFQELQDVLGTADAQGEVMHLTAEMLPRGSIVIMDNRRWLHARNAVLDPHRHLRRVRWDACAFGM</sequence>
<organism evidence="3 4">
    <name type="scientific">Penicillium capsulatum</name>
    <dbReference type="NCBI Taxonomy" id="69766"/>
    <lineage>
        <taxon>Eukaryota</taxon>
        <taxon>Fungi</taxon>
        <taxon>Dikarya</taxon>
        <taxon>Ascomycota</taxon>
        <taxon>Pezizomycotina</taxon>
        <taxon>Eurotiomycetes</taxon>
        <taxon>Eurotiomycetidae</taxon>
        <taxon>Eurotiales</taxon>
        <taxon>Aspergillaceae</taxon>
        <taxon>Penicillium</taxon>
    </lineage>
</organism>
<accession>A0A9W9LM39</accession>